<evidence type="ECO:0000259" key="7">
    <source>
        <dbReference type="PROSITE" id="PS50048"/>
    </source>
</evidence>
<gene>
    <name evidence="8" type="ORF">MCHLO_15511</name>
</gene>
<feature type="domain" description="Zn(2)-C6 fungal-type" evidence="7">
    <location>
        <begin position="89"/>
        <end position="123"/>
    </location>
</feature>
<evidence type="ECO:0000256" key="6">
    <source>
        <dbReference type="SAM" id="MobiDB-lite"/>
    </source>
</evidence>
<keyword evidence="9" id="KW-1185">Reference proteome</keyword>
<dbReference type="PANTHER" id="PTHR47338:SF5">
    <property type="entry name" value="ZN(II)2CYS6 TRANSCRIPTION FACTOR (EUROFUNG)"/>
    <property type="match status" value="1"/>
</dbReference>
<evidence type="ECO:0000313" key="8">
    <source>
        <dbReference type="EMBL" id="GAT59178.1"/>
    </source>
</evidence>
<keyword evidence="5" id="KW-0539">Nucleus</keyword>
<sequence>MRLSWSSSAECGCLWKNGTARQIAAPLIDQLTFDTHFVGYADRRTVQLTCTQSHTPTRTMYSNQTSSSSSNHPYSTRPPPPGHQRNRIACSNCRRRKIKCPYSEKHPTQPCARCVKDGLECEYVAIYSNEDGQSAAPRWVEPLDPESYARANASGRGAPAMQTPPNFNAAVAYNPADPYQQYYSAAGPGQGFPGSATPGSGSGYSQGTGQGQHRGVHYGHYPGPANTVYPWMLEPPTGCVCGSPGQCVCGRRSG</sequence>
<dbReference type="InterPro" id="IPR001138">
    <property type="entry name" value="Zn2Cys6_DnaBD"/>
</dbReference>
<keyword evidence="2" id="KW-0479">Metal-binding</keyword>
<dbReference type="PROSITE" id="PS00463">
    <property type="entry name" value="ZN2_CY6_FUNGAL_1"/>
    <property type="match status" value="1"/>
</dbReference>
<feature type="compositionally biased region" description="Gly residues" evidence="6">
    <location>
        <begin position="200"/>
        <end position="212"/>
    </location>
</feature>
<dbReference type="InterPro" id="IPR050815">
    <property type="entry name" value="TF_fung"/>
</dbReference>
<dbReference type="Gene3D" id="4.10.240.10">
    <property type="entry name" value="Zn(2)-C6 fungal-type DNA-binding domain"/>
    <property type="match status" value="1"/>
</dbReference>
<accession>A0ABQ0M7A2</accession>
<organism evidence="8 9">
    <name type="scientific">Mycena chlorophos</name>
    <name type="common">Agaric fungus</name>
    <name type="synonym">Agaricus chlorophos</name>
    <dbReference type="NCBI Taxonomy" id="658473"/>
    <lineage>
        <taxon>Eukaryota</taxon>
        <taxon>Fungi</taxon>
        <taxon>Dikarya</taxon>
        <taxon>Basidiomycota</taxon>
        <taxon>Agaricomycotina</taxon>
        <taxon>Agaricomycetes</taxon>
        <taxon>Agaricomycetidae</taxon>
        <taxon>Agaricales</taxon>
        <taxon>Marasmiineae</taxon>
        <taxon>Mycenaceae</taxon>
        <taxon>Mycena</taxon>
    </lineage>
</organism>
<feature type="region of interest" description="Disordered" evidence="6">
    <location>
        <begin position="55"/>
        <end position="87"/>
    </location>
</feature>
<comment type="subcellular location">
    <subcellularLocation>
        <location evidence="1">Nucleus</location>
    </subcellularLocation>
</comment>
<dbReference type="PROSITE" id="PS50048">
    <property type="entry name" value="ZN2_CY6_FUNGAL_2"/>
    <property type="match status" value="1"/>
</dbReference>
<evidence type="ECO:0000256" key="1">
    <source>
        <dbReference type="ARBA" id="ARBA00004123"/>
    </source>
</evidence>
<proteinExistence type="predicted"/>
<dbReference type="CDD" id="cd00067">
    <property type="entry name" value="GAL4"/>
    <property type="match status" value="1"/>
</dbReference>
<evidence type="ECO:0000256" key="5">
    <source>
        <dbReference type="ARBA" id="ARBA00023242"/>
    </source>
</evidence>
<evidence type="ECO:0000256" key="2">
    <source>
        <dbReference type="ARBA" id="ARBA00022723"/>
    </source>
</evidence>
<evidence type="ECO:0000256" key="4">
    <source>
        <dbReference type="ARBA" id="ARBA00023163"/>
    </source>
</evidence>
<keyword evidence="3" id="KW-0805">Transcription regulation</keyword>
<reference evidence="8" key="1">
    <citation type="submission" date="2014-09" db="EMBL/GenBank/DDBJ databases">
        <title>Genome sequence of the luminous mushroom Mycena chlorophos for searching fungal bioluminescence genes.</title>
        <authorList>
            <person name="Tanaka Y."/>
            <person name="Kasuga D."/>
            <person name="Oba Y."/>
            <person name="Hase S."/>
            <person name="Sato K."/>
            <person name="Oba Y."/>
            <person name="Sakakibara Y."/>
        </authorList>
    </citation>
    <scope>NUCLEOTIDE SEQUENCE</scope>
</reference>
<feature type="region of interest" description="Disordered" evidence="6">
    <location>
        <begin position="190"/>
        <end position="219"/>
    </location>
</feature>
<dbReference type="InterPro" id="IPR036864">
    <property type="entry name" value="Zn2-C6_fun-type_DNA-bd_sf"/>
</dbReference>
<dbReference type="PANTHER" id="PTHR47338">
    <property type="entry name" value="ZN(II)2CYS6 TRANSCRIPTION FACTOR (EUROFUNG)-RELATED"/>
    <property type="match status" value="1"/>
</dbReference>
<dbReference type="Proteomes" id="UP000815677">
    <property type="component" value="Unassembled WGS sequence"/>
</dbReference>
<keyword evidence="4" id="KW-0804">Transcription</keyword>
<evidence type="ECO:0000313" key="9">
    <source>
        <dbReference type="Proteomes" id="UP000815677"/>
    </source>
</evidence>
<name>A0ABQ0M7A2_MYCCL</name>
<dbReference type="EMBL" id="DF849829">
    <property type="protein sequence ID" value="GAT59178.1"/>
    <property type="molecule type" value="Genomic_DNA"/>
</dbReference>
<protein>
    <recommendedName>
        <fullName evidence="7">Zn(2)-C6 fungal-type domain-containing protein</fullName>
    </recommendedName>
</protein>
<feature type="compositionally biased region" description="Polar residues" evidence="6">
    <location>
        <begin position="55"/>
        <end position="65"/>
    </location>
</feature>
<dbReference type="SMART" id="SM00066">
    <property type="entry name" value="GAL4"/>
    <property type="match status" value="1"/>
</dbReference>
<dbReference type="SUPFAM" id="SSF57701">
    <property type="entry name" value="Zn2/Cys6 DNA-binding domain"/>
    <property type="match status" value="1"/>
</dbReference>
<dbReference type="Pfam" id="PF00172">
    <property type="entry name" value="Zn_clus"/>
    <property type="match status" value="1"/>
</dbReference>
<evidence type="ECO:0000256" key="3">
    <source>
        <dbReference type="ARBA" id="ARBA00023015"/>
    </source>
</evidence>